<dbReference type="AlphaFoldDB" id="A0A1M6X8Z1"/>
<evidence type="ECO:0000313" key="3">
    <source>
        <dbReference type="Proteomes" id="UP000183947"/>
    </source>
</evidence>
<proteinExistence type="predicted"/>
<accession>A0A1M6X8Z1</accession>
<feature type="transmembrane region" description="Helical" evidence="1">
    <location>
        <begin position="12"/>
        <end position="29"/>
    </location>
</feature>
<dbReference type="STRING" id="1121959.SAMN02746009_01972"/>
<gene>
    <name evidence="2" type="ORF">SAMN02746009_01972</name>
</gene>
<feature type="transmembrane region" description="Helical" evidence="1">
    <location>
        <begin position="110"/>
        <end position="131"/>
    </location>
</feature>
<keyword evidence="1" id="KW-0472">Membrane</keyword>
<keyword evidence="1" id="KW-1133">Transmembrane helix</keyword>
<dbReference type="RefSeq" id="WP_073283903.1">
    <property type="nucleotide sequence ID" value="NZ_FRAS01000009.1"/>
</dbReference>
<keyword evidence="3" id="KW-1185">Reference proteome</keyword>
<evidence type="ECO:0000313" key="2">
    <source>
        <dbReference type="EMBL" id="SHL02393.1"/>
    </source>
</evidence>
<dbReference type="EMBL" id="FRAS01000009">
    <property type="protein sequence ID" value="SHL02393.1"/>
    <property type="molecule type" value="Genomic_DNA"/>
</dbReference>
<keyword evidence="1" id="KW-0812">Transmembrane</keyword>
<dbReference type="Proteomes" id="UP000183947">
    <property type="component" value="Unassembled WGS sequence"/>
</dbReference>
<protein>
    <recommendedName>
        <fullName evidence="4">DUF3592 domain-containing protein</fullName>
    </recommendedName>
</protein>
<name>A0A1M6X8Z1_9BACT</name>
<evidence type="ECO:0008006" key="4">
    <source>
        <dbReference type="Google" id="ProtNLM"/>
    </source>
</evidence>
<organism evidence="2 3">
    <name type="scientific">Hymenobacter psychrotolerans DSM 18569</name>
    <dbReference type="NCBI Taxonomy" id="1121959"/>
    <lineage>
        <taxon>Bacteria</taxon>
        <taxon>Pseudomonadati</taxon>
        <taxon>Bacteroidota</taxon>
        <taxon>Cytophagia</taxon>
        <taxon>Cytophagales</taxon>
        <taxon>Hymenobacteraceae</taxon>
        <taxon>Hymenobacter</taxon>
    </lineage>
</organism>
<dbReference type="OrthoDB" id="884541at2"/>
<reference evidence="3" key="1">
    <citation type="submission" date="2016-11" db="EMBL/GenBank/DDBJ databases">
        <authorList>
            <person name="Varghese N."/>
            <person name="Submissions S."/>
        </authorList>
    </citation>
    <scope>NUCLEOTIDE SEQUENCE [LARGE SCALE GENOMIC DNA]</scope>
    <source>
        <strain evidence="3">DSM 18569</strain>
    </source>
</reference>
<sequence>MFNLDSTDTEFLKTMALGVGFLFFALAKLQQRARLQKHGVTAEGVVIRVEREGDVYHPVIRFLTPEQKWITARYDTGTNPSSFTEGEAVQLRFDPGDPTCFIIVSDSSALLTWVFAGIGAGITIYGVGQYLNA</sequence>
<evidence type="ECO:0000256" key="1">
    <source>
        <dbReference type="SAM" id="Phobius"/>
    </source>
</evidence>